<dbReference type="InterPro" id="IPR001647">
    <property type="entry name" value="HTH_TetR"/>
</dbReference>
<dbReference type="Pfam" id="PF13977">
    <property type="entry name" value="TetR_C_6"/>
    <property type="match status" value="1"/>
</dbReference>
<evidence type="ECO:0000256" key="1">
    <source>
        <dbReference type="ARBA" id="ARBA00022491"/>
    </source>
</evidence>
<keyword evidence="8" id="KW-1185">Reference proteome</keyword>
<dbReference type="GO" id="GO:0000976">
    <property type="term" value="F:transcription cis-regulatory region binding"/>
    <property type="evidence" value="ECO:0007669"/>
    <property type="project" value="TreeGrafter"/>
</dbReference>
<dbReference type="SUPFAM" id="SSF46689">
    <property type="entry name" value="Homeodomain-like"/>
    <property type="match status" value="1"/>
</dbReference>
<evidence type="ECO:0000256" key="5">
    <source>
        <dbReference type="PROSITE-ProRule" id="PRU00335"/>
    </source>
</evidence>
<keyword evidence="1" id="KW-0678">Repressor</keyword>
<dbReference type="InterPro" id="IPR039538">
    <property type="entry name" value="BetI_C"/>
</dbReference>
<keyword evidence="3 5" id="KW-0238">DNA-binding</keyword>
<dbReference type="Proteomes" id="UP000465361">
    <property type="component" value="Unassembled WGS sequence"/>
</dbReference>
<keyword evidence="4" id="KW-0804">Transcription</keyword>
<feature type="domain" description="HTH tetR-type" evidence="6">
    <location>
        <begin position="1"/>
        <end position="54"/>
    </location>
</feature>
<dbReference type="InterPro" id="IPR050109">
    <property type="entry name" value="HTH-type_TetR-like_transc_reg"/>
</dbReference>
<dbReference type="AlphaFoldDB" id="A0A7I9XVP7"/>
<dbReference type="InterPro" id="IPR009057">
    <property type="entry name" value="Homeodomain-like_sf"/>
</dbReference>
<sequence>MRAAREVFTERGYDAATFQEIALRADLTRPAINHYFPSKRLLYREVVDQTNALVVTAGIERARRETRLMSQLSAYMTTVIHGDFGDPAVVAFLITTVIESQRHPEFRRLENGSIRATRLFLTQAINEAKERGEITLETDVSTVAEMLLALIYGVSLYAGFIGSVGEAETVTERLLQLMSGTLWRLES</sequence>
<evidence type="ECO:0000313" key="8">
    <source>
        <dbReference type="Proteomes" id="UP000465361"/>
    </source>
</evidence>
<comment type="caution">
    <text evidence="7">The sequence shown here is derived from an EMBL/GenBank/DDBJ whole genome shotgun (WGS) entry which is preliminary data.</text>
</comment>
<dbReference type="PANTHER" id="PTHR30055:SF226">
    <property type="entry name" value="HTH-TYPE TRANSCRIPTIONAL REGULATOR PKSA"/>
    <property type="match status" value="1"/>
</dbReference>
<evidence type="ECO:0000259" key="6">
    <source>
        <dbReference type="PROSITE" id="PS50977"/>
    </source>
</evidence>
<dbReference type="InterPro" id="IPR036271">
    <property type="entry name" value="Tet_transcr_reg_TetR-rel_C_sf"/>
</dbReference>
<feature type="DNA-binding region" description="H-T-H motif" evidence="5">
    <location>
        <begin position="17"/>
        <end position="36"/>
    </location>
</feature>
<protein>
    <recommendedName>
        <fullName evidence="6">HTH tetR-type domain-containing protein</fullName>
    </recommendedName>
</protein>
<proteinExistence type="predicted"/>
<reference evidence="7 8" key="1">
    <citation type="journal article" date="2019" name="Emerg. Microbes Infect.">
        <title>Comprehensive subspecies identification of 175 nontuberculous mycobacteria species based on 7547 genomic profiles.</title>
        <authorList>
            <person name="Matsumoto Y."/>
            <person name="Kinjo T."/>
            <person name="Motooka D."/>
            <person name="Nabeya D."/>
            <person name="Jung N."/>
            <person name="Uechi K."/>
            <person name="Horii T."/>
            <person name="Iida T."/>
            <person name="Fujita J."/>
            <person name="Nakamura S."/>
        </authorList>
    </citation>
    <scope>NUCLEOTIDE SEQUENCE [LARGE SCALE GENOMIC DNA]</scope>
    <source>
        <strain evidence="7 8">JCM 17322</strain>
    </source>
</reference>
<keyword evidence="2" id="KW-0805">Transcription regulation</keyword>
<evidence type="ECO:0000256" key="4">
    <source>
        <dbReference type="ARBA" id="ARBA00023163"/>
    </source>
</evidence>
<dbReference type="EMBL" id="BLKW01000002">
    <property type="protein sequence ID" value="GFG73863.1"/>
    <property type="molecule type" value="Genomic_DNA"/>
</dbReference>
<gene>
    <name evidence="7" type="ORF">MBOT_12280</name>
</gene>
<dbReference type="PROSITE" id="PS50977">
    <property type="entry name" value="HTH_TETR_2"/>
    <property type="match status" value="1"/>
</dbReference>
<evidence type="ECO:0000256" key="3">
    <source>
        <dbReference type="ARBA" id="ARBA00023125"/>
    </source>
</evidence>
<organism evidence="7 8">
    <name type="scientific">Mycobacterium botniense</name>
    <dbReference type="NCBI Taxonomy" id="84962"/>
    <lineage>
        <taxon>Bacteria</taxon>
        <taxon>Bacillati</taxon>
        <taxon>Actinomycetota</taxon>
        <taxon>Actinomycetes</taxon>
        <taxon>Mycobacteriales</taxon>
        <taxon>Mycobacteriaceae</taxon>
        <taxon>Mycobacterium</taxon>
    </lineage>
</organism>
<dbReference type="PANTHER" id="PTHR30055">
    <property type="entry name" value="HTH-TYPE TRANSCRIPTIONAL REGULATOR RUTR"/>
    <property type="match status" value="1"/>
</dbReference>
<evidence type="ECO:0000313" key="7">
    <source>
        <dbReference type="EMBL" id="GFG73863.1"/>
    </source>
</evidence>
<dbReference type="SUPFAM" id="SSF48498">
    <property type="entry name" value="Tetracyclin repressor-like, C-terminal domain"/>
    <property type="match status" value="1"/>
</dbReference>
<dbReference type="GO" id="GO:0003700">
    <property type="term" value="F:DNA-binding transcription factor activity"/>
    <property type="evidence" value="ECO:0007669"/>
    <property type="project" value="TreeGrafter"/>
</dbReference>
<dbReference type="Gene3D" id="1.10.10.60">
    <property type="entry name" value="Homeodomain-like"/>
    <property type="match status" value="1"/>
</dbReference>
<accession>A0A7I9XVP7</accession>
<dbReference type="Pfam" id="PF00440">
    <property type="entry name" value="TetR_N"/>
    <property type="match status" value="1"/>
</dbReference>
<name>A0A7I9XVP7_9MYCO</name>
<evidence type="ECO:0000256" key="2">
    <source>
        <dbReference type="ARBA" id="ARBA00023015"/>
    </source>
</evidence>
<dbReference type="Gene3D" id="1.10.357.10">
    <property type="entry name" value="Tetracycline Repressor, domain 2"/>
    <property type="match status" value="1"/>
</dbReference>